<proteinExistence type="inferred from homology"/>
<dbReference type="Gene3D" id="3.90.1300.10">
    <property type="entry name" value="Amidase signature (AS) domain"/>
    <property type="match status" value="1"/>
</dbReference>
<dbReference type="RefSeq" id="WP_058529670.1">
    <property type="nucleotide sequence ID" value="NZ_CAAAHZ010000010.1"/>
</dbReference>
<keyword evidence="5" id="KW-1185">Reference proteome</keyword>
<reference evidence="4 5" key="1">
    <citation type="submission" date="2015-11" db="EMBL/GenBank/DDBJ databases">
        <title>Genomic analysis of 38 Legionella species identifies large and diverse effector repertoires.</title>
        <authorList>
            <person name="Burstein D."/>
            <person name="Amaro F."/>
            <person name="Zusman T."/>
            <person name="Lifshitz Z."/>
            <person name="Cohen O."/>
            <person name="Gilbert J.A."/>
            <person name="Pupko T."/>
            <person name="Shuman H.A."/>
            <person name="Segal G."/>
        </authorList>
    </citation>
    <scope>NUCLEOTIDE SEQUENCE [LARGE SCALE GENOMIC DNA]</scope>
    <source>
        <strain evidence="4 5">ATCC 49505</strain>
    </source>
</reference>
<feature type="signal peptide" evidence="2">
    <location>
        <begin position="1"/>
        <end position="25"/>
    </location>
</feature>
<dbReference type="PANTHER" id="PTHR11895">
    <property type="entry name" value="TRANSAMIDASE"/>
    <property type="match status" value="1"/>
</dbReference>
<dbReference type="InterPro" id="IPR020556">
    <property type="entry name" value="Amidase_CS"/>
</dbReference>
<dbReference type="EMBL" id="LNYK01000026">
    <property type="protein sequence ID" value="KTD20330.1"/>
    <property type="molecule type" value="Genomic_DNA"/>
</dbReference>
<dbReference type="SUPFAM" id="SSF75304">
    <property type="entry name" value="Amidase signature (AS) enzymes"/>
    <property type="match status" value="1"/>
</dbReference>
<dbReference type="Proteomes" id="UP000054997">
    <property type="component" value="Unassembled WGS sequence"/>
</dbReference>
<evidence type="ECO:0000256" key="1">
    <source>
        <dbReference type="ARBA" id="ARBA00009199"/>
    </source>
</evidence>
<dbReference type="PANTHER" id="PTHR11895:SF7">
    <property type="entry name" value="GLUTAMYL-TRNA(GLN) AMIDOTRANSFERASE SUBUNIT A, MITOCHONDRIAL"/>
    <property type="match status" value="1"/>
</dbReference>
<dbReference type="STRING" id="45068.Llon_1683"/>
<dbReference type="InterPro" id="IPR000120">
    <property type="entry name" value="Amidase"/>
</dbReference>
<dbReference type="PROSITE" id="PS00571">
    <property type="entry name" value="AMIDASES"/>
    <property type="match status" value="1"/>
</dbReference>
<gene>
    <name evidence="4" type="ORF">Llon_1683</name>
</gene>
<name>A0A0W0VJN6_9GAMM</name>
<dbReference type="InterPro" id="IPR036928">
    <property type="entry name" value="AS_sf"/>
</dbReference>
<dbReference type="GO" id="GO:0003824">
    <property type="term" value="F:catalytic activity"/>
    <property type="evidence" value="ECO:0007669"/>
    <property type="project" value="InterPro"/>
</dbReference>
<feature type="chain" id="PRO_5006914850" evidence="2">
    <location>
        <begin position="26"/>
        <end position="507"/>
    </location>
</feature>
<evidence type="ECO:0000259" key="3">
    <source>
        <dbReference type="Pfam" id="PF01425"/>
    </source>
</evidence>
<dbReference type="PATRIC" id="fig|45068.5.peg.1824"/>
<organism evidence="4 5">
    <name type="scientific">Legionella londiniensis</name>
    <dbReference type="NCBI Taxonomy" id="45068"/>
    <lineage>
        <taxon>Bacteria</taxon>
        <taxon>Pseudomonadati</taxon>
        <taxon>Pseudomonadota</taxon>
        <taxon>Gammaproteobacteria</taxon>
        <taxon>Legionellales</taxon>
        <taxon>Legionellaceae</taxon>
        <taxon>Legionella</taxon>
    </lineage>
</organism>
<comment type="caution">
    <text evidence="4">The sequence shown here is derived from an EMBL/GenBank/DDBJ whole genome shotgun (WGS) entry which is preliminary data.</text>
</comment>
<dbReference type="AlphaFoldDB" id="A0A0W0VJN6"/>
<feature type="domain" description="Amidase" evidence="3">
    <location>
        <begin position="55"/>
        <end position="479"/>
    </location>
</feature>
<evidence type="ECO:0000256" key="2">
    <source>
        <dbReference type="SAM" id="SignalP"/>
    </source>
</evidence>
<dbReference type="Pfam" id="PF01425">
    <property type="entry name" value="Amidase"/>
    <property type="match status" value="1"/>
</dbReference>
<evidence type="ECO:0000313" key="5">
    <source>
        <dbReference type="Proteomes" id="UP000054997"/>
    </source>
</evidence>
<sequence>MANSRSLRLHLLLLLFLTQSDVALAASFTQEELAFMPASTQIELFKNGIISPVDVLNAQINLFNKTNKEVNAATKTFFSAALQQAKIAESRYRMGNYRALEGITVGLKDEHYDKGWPVSQGSLLHKNDPVKEEADPITQKLKDAGAILVMQTTVPEFYLTFATHSKAWGVTRNPWNLAYSVGGSSGGSGAALAAGYVTLATGSDMGGSIRIPSSLCGLYGYKPAFGEVHTEMPFSHYSGTGPMARTFADLVLMENIISGPTKYSLNVHPTKKLPLSYPSIQGMKIAYVGGLGIANPSREVQEAMEQAIDLLKKQGAVIDKIDLNLGLSDEELNELFRKMALGGPMGGMLQHYTDQTDNMTSYAAHFVKLAARGEYGSKQSQEAETRAKLMYKMIVDETFAKGYDVIIAPTLVTPNIPADYDFTKDKIKIDGTQYHPQLGVLMTMPFNILNWMPVINVPVALSKQGIPIGMQIIGRAQDTRTVFKVAFNYSKSGPKFFTGELLPKIYS</sequence>
<evidence type="ECO:0000313" key="4">
    <source>
        <dbReference type="EMBL" id="KTD20330.1"/>
    </source>
</evidence>
<accession>A0A0W0VJN6</accession>
<dbReference type="InterPro" id="IPR023631">
    <property type="entry name" value="Amidase_dom"/>
</dbReference>
<dbReference type="OrthoDB" id="8872210at2"/>
<comment type="similarity">
    <text evidence="1">Belongs to the amidase family.</text>
</comment>
<keyword evidence="2" id="KW-0732">Signal</keyword>
<protein>
    <submittedName>
        <fullName evidence="4">Amidase</fullName>
    </submittedName>
</protein>